<accession>A0A1A8Z9F1</accession>
<sequence length="180" mass="20639">MVTKEQAVALVTALLAEERRTGRLGPAIEELAVLDVERHPLGWLVFWQSARYVRTRDVRDMLIGQGPYLVDGEDGSIHHVPVTKLMTDDWEIRYRWQVRGEPRPDPVRDDVRAVLRDEGSLPAMRHLRRRCPALSPFDARAYVYALRDGGEPPADLVRRTRPPGEEDRMPVTQRRAGPCR</sequence>
<protein>
    <submittedName>
        <fullName evidence="3">Immunity protein 35</fullName>
    </submittedName>
</protein>
<gene>
    <name evidence="3" type="ORF">GA0070611_1260</name>
</gene>
<organism evidence="3 4">
    <name type="scientific">Micromonospora auratinigra</name>
    <dbReference type="NCBI Taxonomy" id="261654"/>
    <lineage>
        <taxon>Bacteria</taxon>
        <taxon>Bacillati</taxon>
        <taxon>Actinomycetota</taxon>
        <taxon>Actinomycetes</taxon>
        <taxon>Micromonosporales</taxon>
        <taxon>Micromonosporaceae</taxon>
        <taxon>Micromonospora</taxon>
    </lineage>
</organism>
<dbReference type="EMBL" id="LT594323">
    <property type="protein sequence ID" value="SBT40432.1"/>
    <property type="molecule type" value="Genomic_DNA"/>
</dbReference>
<feature type="compositionally biased region" description="Basic and acidic residues" evidence="1">
    <location>
        <begin position="156"/>
        <end position="169"/>
    </location>
</feature>
<dbReference type="Pfam" id="PF15567">
    <property type="entry name" value="Imm35"/>
    <property type="match status" value="1"/>
</dbReference>
<dbReference type="STRING" id="261654.GA0070611_1260"/>
<evidence type="ECO:0000259" key="2">
    <source>
        <dbReference type="Pfam" id="PF15567"/>
    </source>
</evidence>
<dbReference type="PATRIC" id="fig|261654.4.peg.1279"/>
<reference evidence="4" key="1">
    <citation type="submission" date="2016-06" db="EMBL/GenBank/DDBJ databases">
        <authorList>
            <person name="Varghese N."/>
            <person name="Submissions Spin"/>
        </authorList>
    </citation>
    <scope>NUCLEOTIDE SEQUENCE [LARGE SCALE GENOMIC DNA]</scope>
    <source>
        <strain evidence="4">DSM 44815</strain>
    </source>
</reference>
<dbReference type="RefSeq" id="WP_157740216.1">
    <property type="nucleotide sequence ID" value="NZ_LT594323.1"/>
</dbReference>
<dbReference type="InterPro" id="IPR029082">
    <property type="entry name" value="Imm35"/>
</dbReference>
<dbReference type="AlphaFoldDB" id="A0A1A8Z9F1"/>
<feature type="region of interest" description="Disordered" evidence="1">
    <location>
        <begin position="149"/>
        <end position="180"/>
    </location>
</feature>
<evidence type="ECO:0000256" key="1">
    <source>
        <dbReference type="SAM" id="MobiDB-lite"/>
    </source>
</evidence>
<dbReference type="Proteomes" id="UP000199385">
    <property type="component" value="Chromosome I"/>
</dbReference>
<evidence type="ECO:0000313" key="4">
    <source>
        <dbReference type="Proteomes" id="UP000199385"/>
    </source>
</evidence>
<dbReference type="OrthoDB" id="3542430at2"/>
<evidence type="ECO:0000313" key="3">
    <source>
        <dbReference type="EMBL" id="SBT40432.1"/>
    </source>
</evidence>
<name>A0A1A8Z9F1_9ACTN</name>
<feature type="domain" description="Immunity protein 35" evidence="2">
    <location>
        <begin position="6"/>
        <end position="91"/>
    </location>
</feature>
<proteinExistence type="predicted"/>
<keyword evidence="4" id="KW-1185">Reference proteome</keyword>